<keyword evidence="3" id="KW-1185">Reference proteome</keyword>
<gene>
    <name evidence="2" type="ORF">GZ77_10425</name>
</gene>
<dbReference type="RefSeq" id="WP_034874737.1">
    <property type="nucleotide sequence ID" value="NZ_JOKG01000002.1"/>
</dbReference>
<feature type="compositionally biased region" description="Polar residues" evidence="1">
    <location>
        <begin position="49"/>
        <end position="61"/>
    </location>
</feature>
<proteinExistence type="predicted"/>
<dbReference type="Proteomes" id="UP000028006">
    <property type="component" value="Unassembled WGS sequence"/>
</dbReference>
<reference evidence="2 3" key="1">
    <citation type="submission" date="2014-06" db="EMBL/GenBank/DDBJ databases">
        <title>Whole Genome Sequences of Three Symbiotic Endozoicomonas Bacteria.</title>
        <authorList>
            <person name="Neave M.J."/>
            <person name="Apprill A."/>
            <person name="Voolstra C.R."/>
        </authorList>
    </citation>
    <scope>NUCLEOTIDE SEQUENCE [LARGE SCALE GENOMIC DNA]</scope>
    <source>
        <strain evidence="2 3">LMG 24815</strain>
    </source>
</reference>
<feature type="compositionally biased region" description="Basic and acidic residues" evidence="1">
    <location>
        <begin position="20"/>
        <end position="31"/>
    </location>
</feature>
<dbReference type="EMBL" id="JOKG01000002">
    <property type="protein sequence ID" value="KEQ14713.1"/>
    <property type="molecule type" value="Genomic_DNA"/>
</dbReference>
<name>A0A081N8E0_9GAMM</name>
<feature type="region of interest" description="Disordered" evidence="1">
    <location>
        <begin position="1"/>
        <end position="61"/>
    </location>
</feature>
<evidence type="ECO:0000256" key="1">
    <source>
        <dbReference type="SAM" id="MobiDB-lite"/>
    </source>
</evidence>
<evidence type="ECO:0000313" key="3">
    <source>
        <dbReference type="Proteomes" id="UP000028006"/>
    </source>
</evidence>
<feature type="region of interest" description="Disordered" evidence="1">
    <location>
        <begin position="213"/>
        <end position="233"/>
    </location>
</feature>
<protein>
    <submittedName>
        <fullName evidence="2">Uncharacterized protein</fullName>
    </submittedName>
</protein>
<feature type="compositionally biased region" description="Polar residues" evidence="1">
    <location>
        <begin position="1"/>
        <end position="19"/>
    </location>
</feature>
<organism evidence="2 3">
    <name type="scientific">Endozoicomonas montiporae</name>
    <dbReference type="NCBI Taxonomy" id="1027273"/>
    <lineage>
        <taxon>Bacteria</taxon>
        <taxon>Pseudomonadati</taxon>
        <taxon>Pseudomonadota</taxon>
        <taxon>Gammaproteobacteria</taxon>
        <taxon>Oceanospirillales</taxon>
        <taxon>Endozoicomonadaceae</taxon>
        <taxon>Endozoicomonas</taxon>
    </lineage>
</organism>
<accession>A0A081N8E0</accession>
<dbReference type="AlphaFoldDB" id="A0A081N8E0"/>
<comment type="caution">
    <text evidence="2">The sequence shown here is derived from an EMBL/GenBank/DDBJ whole genome shotgun (WGS) entry which is preliminary data.</text>
</comment>
<sequence>MPTSPTRRSSSQITTPQITQDKESEGAEKASEGLFKTSGNPRTVHEQPENPQYLSQQASQAGNRTLDDWEIKIQEVENNYFKTVADLPGEQEAELSRAQLMETVDTVRTSLKTLSTHYQQRVAQLTVDGQIEAESALNVMAANESLTTILQDLDTLEKSLKWTLRKKSLQASMAQLKSLMRQATAAITETKVRLEESISSEALIKTEPEALITPDTEPTIGPEAPATSTSDEKTSLIAADTPAIEEMTPHPEARPAIEPELLLAEIAHNIGQAKNARTLRESLEHSINDLNSIMELLPVWIQEAKASDDDREVLATYQAVFHNAFQELQSLANESASRKDTSQKQTLATQLLKQCQEIVARIKTVKNGQFDGYIASHIKNPALKTRVTAINFATTPEERQEAQKNLHQFLTEEAQHYSRLAPVMNLAIRKSRLQEQTVPLACKDTLNALSSLSDQIKKIEAPELSIDWMMAVDAADERLNQLQQLEQTLPQEVLPVLTTSPKSAPAFLQLLNPIARTFITKEPELASSAASMELFTNMLAFLEGREEQNNQKRNSAFAKIASEVYSSPDILTHVLAHAHTAEEIAALAQNMENWVDSELPELQQTARDLNEIKLDYQLGGIEKGRDALIYLIADFPEASKKDTRQDVTARFKDLCADLDESLKEQLANRINGLSPDRLFNSKKELHEKVENEFNAALQGIAEVSIEPSPSGGTLYKINILLTPETVDDPPFRDFLNSKNKEQKAIAEAFTKNLPDGVIQFDEVTQGWRYQPNSPDMLDYHRQDFIDHMKQFQNAVQQAKRHKDTIHDHVQVRRQVETDLHQVKNGLINLERQLQVQPPKSQRKRRILSTDLGVLKSSAETLPKSSVANMSAEVSKVSKNLLTMVFNKQVKPRQAAAFLNPLHQLKDTAENRYRPDDVRKVPHARKAPEGLTGLLKKMDSSLRPRWAYRLLDKFTSQQRVKHFEQARALVDISELCPKGAKPNAEMIDQWLQTSGIESRQRKDQQALAESLKLYAKQLDPALIRKVIIQDQ</sequence>
<evidence type="ECO:0000313" key="2">
    <source>
        <dbReference type="EMBL" id="KEQ14713.1"/>
    </source>
</evidence>